<evidence type="ECO:0000256" key="1">
    <source>
        <dbReference type="SAM" id="MobiDB-lite"/>
    </source>
</evidence>
<dbReference type="Proteomes" id="UP001383192">
    <property type="component" value="Unassembled WGS sequence"/>
</dbReference>
<feature type="compositionally biased region" description="Polar residues" evidence="1">
    <location>
        <begin position="222"/>
        <end position="245"/>
    </location>
</feature>
<accession>A0AAW0CVZ7</accession>
<feature type="region of interest" description="Disordered" evidence="1">
    <location>
        <begin position="193"/>
        <end position="248"/>
    </location>
</feature>
<feature type="compositionally biased region" description="Basic and acidic residues" evidence="1">
    <location>
        <begin position="82"/>
        <end position="95"/>
    </location>
</feature>
<protein>
    <submittedName>
        <fullName evidence="2">Uncharacterized protein</fullName>
    </submittedName>
</protein>
<sequence length="370" mass="40726">MSDLAGQQVLNGSACHPPRPQDPAIDRDAIRLRASLDEVYWHCGRLRFHQAEIEKHLTDVERAMGEVEDAFDLIMARVTKETSKIPESQTERRESYSTAMSRPPSISDHSTHSESNEDESEPSESVTPANDYTHPTQSRLDPPAGAANELQANNMVSIPTSSGGGLIQSFPSSSTSPTFAYSVDSHRKILPSFTESISAPPPKSQAERTTSPTRSARRKDNTASPTMRTKTKKVQSTSPRKNTSPGAYLVLNGLSGSHRVYTSRMEANIGRGKDMKYSYVIPFVDAEQAGYALEGCIRSKLCKFLEDTKYEDAWFSVLNAATPTYCQRDELVASIGANFLSKLKEDDIVVALTEAEAENAFQFGMGLYVD</sequence>
<name>A0AAW0CVZ7_9AGAR</name>
<keyword evidence="3" id="KW-1185">Reference proteome</keyword>
<reference evidence="2 3" key="1">
    <citation type="submission" date="2024-01" db="EMBL/GenBank/DDBJ databases">
        <title>A draft genome for a cacao thread blight-causing isolate of Paramarasmius palmivorus.</title>
        <authorList>
            <person name="Baruah I.K."/>
            <person name="Bukari Y."/>
            <person name="Amoako-Attah I."/>
            <person name="Meinhardt L.W."/>
            <person name="Bailey B.A."/>
            <person name="Cohen S.P."/>
        </authorList>
    </citation>
    <scope>NUCLEOTIDE SEQUENCE [LARGE SCALE GENOMIC DNA]</scope>
    <source>
        <strain evidence="2 3">GH-12</strain>
    </source>
</reference>
<proteinExistence type="predicted"/>
<feature type="region of interest" description="Disordered" evidence="1">
    <location>
        <begin position="82"/>
        <end position="145"/>
    </location>
</feature>
<evidence type="ECO:0000313" key="3">
    <source>
        <dbReference type="Proteomes" id="UP001383192"/>
    </source>
</evidence>
<feature type="compositionally biased region" description="Polar residues" evidence="1">
    <location>
        <begin position="126"/>
        <end position="139"/>
    </location>
</feature>
<feature type="region of interest" description="Disordered" evidence="1">
    <location>
        <begin position="1"/>
        <end position="25"/>
    </location>
</feature>
<dbReference type="AlphaFoldDB" id="A0AAW0CVZ7"/>
<comment type="caution">
    <text evidence="2">The sequence shown here is derived from an EMBL/GenBank/DDBJ whole genome shotgun (WGS) entry which is preliminary data.</text>
</comment>
<gene>
    <name evidence="2" type="ORF">VNI00_008678</name>
</gene>
<evidence type="ECO:0000313" key="2">
    <source>
        <dbReference type="EMBL" id="KAK7042941.1"/>
    </source>
</evidence>
<organism evidence="2 3">
    <name type="scientific">Paramarasmius palmivorus</name>
    <dbReference type="NCBI Taxonomy" id="297713"/>
    <lineage>
        <taxon>Eukaryota</taxon>
        <taxon>Fungi</taxon>
        <taxon>Dikarya</taxon>
        <taxon>Basidiomycota</taxon>
        <taxon>Agaricomycotina</taxon>
        <taxon>Agaricomycetes</taxon>
        <taxon>Agaricomycetidae</taxon>
        <taxon>Agaricales</taxon>
        <taxon>Marasmiineae</taxon>
        <taxon>Marasmiaceae</taxon>
        <taxon>Paramarasmius</taxon>
    </lineage>
</organism>
<dbReference type="EMBL" id="JAYKXP010000030">
    <property type="protein sequence ID" value="KAK7042941.1"/>
    <property type="molecule type" value="Genomic_DNA"/>
</dbReference>